<evidence type="ECO:0000256" key="4">
    <source>
        <dbReference type="ARBA" id="ARBA00022692"/>
    </source>
</evidence>
<evidence type="ECO:0000256" key="3">
    <source>
        <dbReference type="ARBA" id="ARBA00022475"/>
    </source>
</evidence>
<keyword evidence="6 8" id="KW-0472">Membrane</keyword>
<evidence type="ECO:0000256" key="7">
    <source>
        <dbReference type="ARBA" id="ARBA00023180"/>
    </source>
</evidence>
<dbReference type="PRINTS" id="PR01609">
    <property type="entry name" value="CD36FAMILY"/>
</dbReference>
<evidence type="ECO:0000256" key="5">
    <source>
        <dbReference type="ARBA" id="ARBA00022989"/>
    </source>
</evidence>
<dbReference type="PANTHER" id="PTHR11923">
    <property type="entry name" value="SCAVENGER RECEPTOR CLASS B TYPE-1 SR-B1"/>
    <property type="match status" value="1"/>
</dbReference>
<dbReference type="PANTHER" id="PTHR11923:SF104">
    <property type="entry name" value="FI07620P"/>
    <property type="match status" value="1"/>
</dbReference>
<organism evidence="9 10">
    <name type="scientific">Nicrophorus vespilloides</name>
    <name type="common">Boreal carrion beetle</name>
    <dbReference type="NCBI Taxonomy" id="110193"/>
    <lineage>
        <taxon>Eukaryota</taxon>
        <taxon>Metazoa</taxon>
        <taxon>Ecdysozoa</taxon>
        <taxon>Arthropoda</taxon>
        <taxon>Hexapoda</taxon>
        <taxon>Insecta</taxon>
        <taxon>Pterygota</taxon>
        <taxon>Neoptera</taxon>
        <taxon>Endopterygota</taxon>
        <taxon>Coleoptera</taxon>
        <taxon>Polyphaga</taxon>
        <taxon>Staphyliniformia</taxon>
        <taxon>Silphidae</taxon>
        <taxon>Nicrophorinae</taxon>
        <taxon>Nicrophorus</taxon>
    </lineage>
</organism>
<keyword evidence="3" id="KW-1003">Cell membrane</keyword>
<dbReference type="RefSeq" id="XP_017769336.1">
    <property type="nucleotide sequence ID" value="XM_017913847.1"/>
</dbReference>
<reference evidence="10" key="1">
    <citation type="submission" date="2025-08" db="UniProtKB">
        <authorList>
            <consortium name="RefSeq"/>
        </authorList>
    </citation>
    <scope>IDENTIFICATION</scope>
    <source>
        <tissue evidence="10">Whole Larva</tissue>
    </source>
</reference>
<comment type="subcellular location">
    <subcellularLocation>
        <location evidence="1">Cell membrane</location>
    </subcellularLocation>
</comment>
<dbReference type="GeneID" id="108557362"/>
<keyword evidence="5 8" id="KW-1133">Transmembrane helix</keyword>
<dbReference type="InterPro" id="IPR002159">
    <property type="entry name" value="CD36_fam"/>
</dbReference>
<feature type="transmembrane region" description="Helical" evidence="8">
    <location>
        <begin position="12"/>
        <end position="31"/>
    </location>
</feature>
<dbReference type="Pfam" id="PF01130">
    <property type="entry name" value="CD36"/>
    <property type="match status" value="1"/>
</dbReference>
<evidence type="ECO:0000256" key="1">
    <source>
        <dbReference type="ARBA" id="ARBA00004236"/>
    </source>
</evidence>
<feature type="transmembrane region" description="Helical" evidence="8">
    <location>
        <begin position="467"/>
        <end position="490"/>
    </location>
</feature>
<gene>
    <name evidence="10" type="primary">LOC108557362</name>
</gene>
<keyword evidence="7" id="KW-0325">Glycoprotein</keyword>
<name>A0ABM1M436_NICVS</name>
<evidence type="ECO:0000256" key="6">
    <source>
        <dbReference type="ARBA" id="ARBA00023136"/>
    </source>
</evidence>
<sequence length="527" mass="60440">MIEFKYKKTSKFLVMGISGTLMALCGFLIYYFDPLNVIIKAFAVLAPNSILFKIWSKPPYEINVNVYIFNITNSKEFLENGDKLQLEQIGPYVYQEIITNTDGHFNDNGTITFAPKRHLVFKRELSVGDTKEDRIIAANIPLLGISSSLKDKSFFVNFVVANIATALDSQIFLELTIDEYLWGYDDKLVDLANKALPNWINFPRFGIMDRMMALDNASNVVTIKTKSDVQMRNSYQSESEREMLYTISEFNGSPGLHHWGFKDDDWESNSKCNTVEGVFVEGLFTPDMDLNNTLRLYRRAFCRPVDFRFEKKEVFKGYDANVFRVDPLFLARPEENPDNACYCYKGKCPKKGLSYLTPCYYDIPVAISQPHYLNSDPSLSEQVIGMEPNVELHDSTLKVHSQLGVPLEAKLRIQINLEIDTRLNNRCKPMNGLTLPLFWLELDIVDLPTQVDWILYMLYNILPISQIVLMWLFILFGPALVAAAALISFYTPHNHGLEDPYANRIGYSPIRIIPMTAYLNENLRISK</sequence>
<keyword evidence="4 8" id="KW-0812">Transmembrane</keyword>
<proteinExistence type="inferred from homology"/>
<evidence type="ECO:0000313" key="9">
    <source>
        <dbReference type="Proteomes" id="UP000695000"/>
    </source>
</evidence>
<evidence type="ECO:0000256" key="2">
    <source>
        <dbReference type="ARBA" id="ARBA00010532"/>
    </source>
</evidence>
<accession>A0ABM1M436</accession>
<keyword evidence="9" id="KW-1185">Reference proteome</keyword>
<keyword evidence="10" id="KW-0675">Receptor</keyword>
<evidence type="ECO:0000313" key="10">
    <source>
        <dbReference type="RefSeq" id="XP_017769336.1"/>
    </source>
</evidence>
<evidence type="ECO:0000256" key="8">
    <source>
        <dbReference type="SAM" id="Phobius"/>
    </source>
</evidence>
<protein>
    <submittedName>
        <fullName evidence="10">Scavenger receptor class B member 1</fullName>
    </submittedName>
</protein>
<comment type="similarity">
    <text evidence="2">Belongs to the CD36 family.</text>
</comment>
<dbReference type="Proteomes" id="UP000695000">
    <property type="component" value="Unplaced"/>
</dbReference>